<protein>
    <recommendedName>
        <fullName evidence="3">indole-3-glycerol-phosphate synthase</fullName>
        <ecNumber evidence="3">4.1.1.48</ecNumber>
    </recommendedName>
</protein>
<organism evidence="11 12">
    <name type="scientific">Bacteroides clarus YIT 12056</name>
    <dbReference type="NCBI Taxonomy" id="762984"/>
    <lineage>
        <taxon>Bacteria</taxon>
        <taxon>Pseudomonadati</taxon>
        <taxon>Bacteroidota</taxon>
        <taxon>Bacteroidia</taxon>
        <taxon>Bacteroidales</taxon>
        <taxon>Bacteroidaceae</taxon>
        <taxon>Bacteroides</taxon>
    </lineage>
</organism>
<gene>
    <name evidence="11" type="ORF">HMPREF9445_03322</name>
</gene>
<comment type="caution">
    <text evidence="11">The sequence shown here is derived from an EMBL/GenBank/DDBJ whole genome shotgun (WGS) entry which is preliminary data.</text>
</comment>
<evidence type="ECO:0000259" key="10">
    <source>
        <dbReference type="Pfam" id="PF00218"/>
    </source>
</evidence>
<evidence type="ECO:0000256" key="1">
    <source>
        <dbReference type="ARBA" id="ARBA00001633"/>
    </source>
</evidence>
<dbReference type="Pfam" id="PF00218">
    <property type="entry name" value="IGPS"/>
    <property type="match status" value="1"/>
</dbReference>
<proteinExistence type="predicted"/>
<dbReference type="CDD" id="cd00331">
    <property type="entry name" value="IGPS"/>
    <property type="match status" value="1"/>
</dbReference>
<dbReference type="SUPFAM" id="SSF51366">
    <property type="entry name" value="Ribulose-phoshate binding barrel"/>
    <property type="match status" value="2"/>
</dbReference>
<reference evidence="11 12" key="1">
    <citation type="submission" date="2011-02" db="EMBL/GenBank/DDBJ databases">
        <authorList>
            <person name="Weinstock G."/>
            <person name="Sodergren E."/>
            <person name="Clifton S."/>
            <person name="Fulton L."/>
            <person name="Fulton B."/>
            <person name="Courtney L."/>
            <person name="Fronick C."/>
            <person name="Harrison M."/>
            <person name="Strong C."/>
            <person name="Farmer C."/>
            <person name="Delahaunty K."/>
            <person name="Markovic C."/>
            <person name="Hall O."/>
            <person name="Minx P."/>
            <person name="Tomlinson C."/>
            <person name="Mitreva M."/>
            <person name="Hou S."/>
            <person name="Chen J."/>
            <person name="Wollam A."/>
            <person name="Pepin K.H."/>
            <person name="Johnson M."/>
            <person name="Bhonagiri V."/>
            <person name="Zhang X."/>
            <person name="Suruliraj S."/>
            <person name="Warren W."/>
            <person name="Chinwalla A."/>
            <person name="Mardis E.R."/>
            <person name="Wilson R.K."/>
        </authorList>
    </citation>
    <scope>NUCLEOTIDE SEQUENCE [LARGE SCALE GENOMIC DNA]</scope>
    <source>
        <strain evidence="11 12">YIT 12056</strain>
    </source>
</reference>
<dbReference type="Gene3D" id="3.20.20.70">
    <property type="entry name" value="Aldolase class I"/>
    <property type="match status" value="1"/>
</dbReference>
<dbReference type="InterPro" id="IPR045186">
    <property type="entry name" value="Indole-3-glycerol_P_synth"/>
</dbReference>
<dbReference type="EC" id="4.1.1.48" evidence="3"/>
<dbReference type="RefSeq" id="WP_009123376.1">
    <property type="nucleotide sequence ID" value="NZ_FQWK01000003.1"/>
</dbReference>
<keyword evidence="6" id="KW-0822">Tryptophan biosynthesis</keyword>
<dbReference type="EMBL" id="AFBM01000034">
    <property type="protein sequence ID" value="EGF49175.1"/>
    <property type="molecule type" value="Genomic_DNA"/>
</dbReference>
<keyword evidence="4" id="KW-0028">Amino-acid biosynthesis</keyword>
<keyword evidence="7" id="KW-0057">Aromatic amino acid biosynthesis</keyword>
<dbReference type="Proteomes" id="UP000010321">
    <property type="component" value="Unassembled WGS sequence"/>
</dbReference>
<dbReference type="InterPro" id="IPR001468">
    <property type="entry name" value="Indole-3-GlycerolPSynthase_CS"/>
</dbReference>
<evidence type="ECO:0000256" key="6">
    <source>
        <dbReference type="ARBA" id="ARBA00022822"/>
    </source>
</evidence>
<name>A0ABP2KLM6_9BACE</name>
<comment type="pathway">
    <text evidence="2">Amino-acid biosynthesis; L-tryptophan biosynthesis; L-tryptophan from chorismate: step 4/5.</text>
</comment>
<evidence type="ECO:0000256" key="9">
    <source>
        <dbReference type="SAM" id="MobiDB-lite"/>
    </source>
</evidence>
<dbReference type="InterPro" id="IPR011060">
    <property type="entry name" value="RibuloseP-bd_barrel"/>
</dbReference>
<dbReference type="InterPro" id="IPR013785">
    <property type="entry name" value="Aldolase_TIM"/>
</dbReference>
<evidence type="ECO:0000256" key="2">
    <source>
        <dbReference type="ARBA" id="ARBA00004696"/>
    </source>
</evidence>
<evidence type="ECO:0000313" key="11">
    <source>
        <dbReference type="EMBL" id="EGF49175.1"/>
    </source>
</evidence>
<sequence length="310" mass="33929">MDILSEITDHKRIEVELQKQAVSPEQLREQVRDLMENSPAPRRSMKRALASSPAGIIAEFKRRSPSKGWIYETAKADEIPAAYKAAGASAISILTDEKFFGGSLRDIRTARPLVDIPILRKDFIIDEYQLLQARIAGADAVLLIAACLTQEECADLTARAHALGLEVLLEIHSPRELAYISKDVDMVGVNNRNLGTFVTDVENSFRIAGQLRQAIAGVRNISDAQDAPDACNISDARNVPNAQGSSDTPRHQPLLVSESGISHPETICRLRTAGFRGFLIGETFMKTPQPGDALKGFIQGIEETEAQKSL</sequence>
<evidence type="ECO:0000256" key="3">
    <source>
        <dbReference type="ARBA" id="ARBA00012362"/>
    </source>
</evidence>
<comment type="catalytic activity">
    <reaction evidence="1">
        <text>1-(2-carboxyphenylamino)-1-deoxy-D-ribulose 5-phosphate + H(+) = (1S,2R)-1-C-(indol-3-yl)glycerol 3-phosphate + CO2 + H2O</text>
        <dbReference type="Rhea" id="RHEA:23476"/>
        <dbReference type="ChEBI" id="CHEBI:15377"/>
        <dbReference type="ChEBI" id="CHEBI:15378"/>
        <dbReference type="ChEBI" id="CHEBI:16526"/>
        <dbReference type="ChEBI" id="CHEBI:58613"/>
        <dbReference type="ChEBI" id="CHEBI:58866"/>
        <dbReference type="EC" id="4.1.1.48"/>
    </reaction>
</comment>
<evidence type="ECO:0000256" key="8">
    <source>
        <dbReference type="ARBA" id="ARBA00023239"/>
    </source>
</evidence>
<dbReference type="PROSITE" id="PS00614">
    <property type="entry name" value="IGPS"/>
    <property type="match status" value="1"/>
</dbReference>
<dbReference type="PANTHER" id="PTHR22854">
    <property type="entry name" value="TRYPTOPHAN BIOSYNTHESIS PROTEIN"/>
    <property type="match status" value="1"/>
</dbReference>
<evidence type="ECO:0000256" key="5">
    <source>
        <dbReference type="ARBA" id="ARBA00022793"/>
    </source>
</evidence>
<feature type="domain" description="Indole-3-glycerol phosphate synthase" evidence="10">
    <location>
        <begin position="4"/>
        <end position="214"/>
    </location>
</feature>
<keyword evidence="5" id="KW-0210">Decarboxylase</keyword>
<evidence type="ECO:0000313" key="12">
    <source>
        <dbReference type="Proteomes" id="UP000010321"/>
    </source>
</evidence>
<accession>A0ABP2KLM6</accession>
<evidence type="ECO:0000256" key="7">
    <source>
        <dbReference type="ARBA" id="ARBA00023141"/>
    </source>
</evidence>
<dbReference type="InterPro" id="IPR013798">
    <property type="entry name" value="Indole-3-glycerol_P_synth_dom"/>
</dbReference>
<feature type="region of interest" description="Disordered" evidence="9">
    <location>
        <begin position="232"/>
        <end position="258"/>
    </location>
</feature>
<dbReference type="PANTHER" id="PTHR22854:SF2">
    <property type="entry name" value="INDOLE-3-GLYCEROL-PHOSPHATE SYNTHASE"/>
    <property type="match status" value="1"/>
</dbReference>
<keyword evidence="12" id="KW-1185">Reference proteome</keyword>
<evidence type="ECO:0000256" key="4">
    <source>
        <dbReference type="ARBA" id="ARBA00022605"/>
    </source>
</evidence>
<keyword evidence="8" id="KW-0456">Lyase</keyword>